<accession>A0ABU9YP87</accession>
<dbReference type="InterPro" id="IPR022770">
    <property type="entry name" value="IucA/IucC-like_C"/>
</dbReference>
<evidence type="ECO:0000259" key="1">
    <source>
        <dbReference type="Pfam" id="PF06276"/>
    </source>
</evidence>
<protein>
    <submittedName>
        <fullName evidence="2">Siderophore-iron reductase FhuF</fullName>
    </submittedName>
</protein>
<sequence>MHPALDPAFSGPFDRFRGMVAGPEDTRPAVSARALIADEDLGEMMIRRAGGSAAAPAARRGAASLWSQFYFAIIAVPVVAGAMLAGRRLAVGLDDVRWVIGDNGLPVAMRLDDPGAALPDRDPLGVIVELIENHMTPLVDTVSRTARLAPRLLWCNAAVRLIWAMETAALTVNDTAANDTADIASIAQATRRLLIEAPTLPSGAANPMFDMLLRPSSGATASYARKVCCLRYLMPGVADCGETCPLPPRNRG</sequence>
<reference evidence="2 3" key="1">
    <citation type="submission" date="2024-03" db="EMBL/GenBank/DDBJ databases">
        <title>High-quality draft genome sequencing of Tistrella sp. BH-R2-4.</title>
        <authorList>
            <person name="Dong C."/>
        </authorList>
    </citation>
    <scope>NUCLEOTIDE SEQUENCE [LARGE SCALE GENOMIC DNA]</scope>
    <source>
        <strain evidence="2 3">BH-R2-4</strain>
    </source>
</reference>
<gene>
    <name evidence="2" type="primary">fhuF</name>
    <name evidence="2" type="ORF">WG926_20175</name>
</gene>
<comment type="caution">
    <text evidence="2">The sequence shown here is derived from an EMBL/GenBank/DDBJ whole genome shotgun (WGS) entry which is preliminary data.</text>
</comment>
<dbReference type="Pfam" id="PF06276">
    <property type="entry name" value="FhuF"/>
    <property type="match status" value="1"/>
</dbReference>
<feature type="domain" description="Aerobactin siderophore biosynthesis IucA/IucC-like C-terminal" evidence="1">
    <location>
        <begin position="64"/>
        <end position="208"/>
    </location>
</feature>
<organism evidence="2 3">
    <name type="scientific">Tistrella arctica</name>
    <dbReference type="NCBI Taxonomy" id="3133430"/>
    <lineage>
        <taxon>Bacteria</taxon>
        <taxon>Pseudomonadati</taxon>
        <taxon>Pseudomonadota</taxon>
        <taxon>Alphaproteobacteria</taxon>
        <taxon>Geminicoccales</taxon>
        <taxon>Geminicoccaceae</taxon>
        <taxon>Tistrella</taxon>
    </lineage>
</organism>
<dbReference type="Proteomes" id="UP001413721">
    <property type="component" value="Unassembled WGS sequence"/>
</dbReference>
<keyword evidence="3" id="KW-1185">Reference proteome</keyword>
<evidence type="ECO:0000313" key="3">
    <source>
        <dbReference type="Proteomes" id="UP001413721"/>
    </source>
</evidence>
<dbReference type="InterPro" id="IPR008090">
    <property type="entry name" value="Fe_iron_reduct"/>
</dbReference>
<proteinExistence type="predicted"/>
<evidence type="ECO:0000313" key="2">
    <source>
        <dbReference type="EMBL" id="MEN2990642.1"/>
    </source>
</evidence>
<dbReference type="EMBL" id="JBBKTW010000007">
    <property type="protein sequence ID" value="MEN2990642.1"/>
    <property type="molecule type" value="Genomic_DNA"/>
</dbReference>
<dbReference type="RefSeq" id="WP_345932078.1">
    <property type="nucleotide sequence ID" value="NZ_JBBKTV010000002.1"/>
</dbReference>
<dbReference type="NCBIfam" id="TIGR03951">
    <property type="entry name" value="Fe_III_red_FhuF"/>
    <property type="match status" value="1"/>
</dbReference>
<name>A0ABU9YP87_9PROT</name>